<dbReference type="GO" id="GO:0007015">
    <property type="term" value="P:actin filament organization"/>
    <property type="evidence" value="ECO:0007669"/>
    <property type="project" value="TreeGrafter"/>
</dbReference>
<evidence type="ECO:0000256" key="2">
    <source>
        <dbReference type="ARBA" id="ARBA00022741"/>
    </source>
</evidence>
<dbReference type="InterPro" id="IPR027417">
    <property type="entry name" value="P-loop_NTPase"/>
</dbReference>
<dbReference type="PROSITE" id="PS51456">
    <property type="entry name" value="MYOSIN_MOTOR"/>
    <property type="match status" value="1"/>
</dbReference>
<evidence type="ECO:0000256" key="8">
    <source>
        <dbReference type="PROSITE-ProRule" id="PRU00782"/>
    </source>
</evidence>
<dbReference type="GO" id="GO:0000146">
    <property type="term" value="F:microfilament motor activity"/>
    <property type="evidence" value="ECO:0007669"/>
    <property type="project" value="TreeGrafter"/>
</dbReference>
<comment type="similarity">
    <text evidence="1 8">Belongs to the TRAFAC class myosin-kinesin ATPase superfamily. Myosin family.</text>
</comment>
<keyword evidence="5 8" id="KW-0518">Myosin</keyword>
<keyword evidence="2" id="KW-0547">Nucleotide-binding</keyword>
<dbReference type="GO" id="GO:0005737">
    <property type="term" value="C:cytoplasm"/>
    <property type="evidence" value="ECO:0007669"/>
    <property type="project" value="TreeGrafter"/>
</dbReference>
<evidence type="ECO:0000256" key="7">
    <source>
        <dbReference type="ARBA" id="ARBA00023203"/>
    </source>
</evidence>
<dbReference type="GO" id="GO:0005524">
    <property type="term" value="F:ATP binding"/>
    <property type="evidence" value="ECO:0007669"/>
    <property type="project" value="UniProtKB-KW"/>
</dbReference>
<protein>
    <submittedName>
        <fullName evidence="9">Uncharacterized protein</fullName>
    </submittedName>
</protein>
<reference evidence="9" key="1">
    <citation type="submission" date="2023-08" db="EMBL/GenBank/DDBJ databases">
        <title>Chromosome-level Genome Assembly of mud carp (Cirrhinus molitorella).</title>
        <authorList>
            <person name="Liu H."/>
        </authorList>
    </citation>
    <scope>NUCLEOTIDE SEQUENCE</scope>
    <source>
        <strain evidence="9">Prfri</strain>
        <tissue evidence="9">Muscle</tissue>
    </source>
</reference>
<evidence type="ECO:0000256" key="6">
    <source>
        <dbReference type="ARBA" id="ARBA00023175"/>
    </source>
</evidence>
<evidence type="ECO:0000256" key="1">
    <source>
        <dbReference type="ARBA" id="ARBA00008314"/>
    </source>
</evidence>
<sequence>MFFKGSLEDEIIAANNPLLETYGNAKTVRNDNSSRFGKFIRIHFRSTGKLAAADVETYLLEKSREILQLSAERSYLQPLTQARAA</sequence>
<keyword evidence="4" id="KW-0175">Coiled coil</keyword>
<dbReference type="InterPro" id="IPR036961">
    <property type="entry name" value="Kinesin_motor_dom_sf"/>
</dbReference>
<accession>A0AA88Q7J4</accession>
<dbReference type="InterPro" id="IPR001609">
    <property type="entry name" value="Myosin_head_motor_dom-like"/>
</dbReference>
<dbReference type="GO" id="GO:0051015">
    <property type="term" value="F:actin filament binding"/>
    <property type="evidence" value="ECO:0007669"/>
    <property type="project" value="TreeGrafter"/>
</dbReference>
<dbReference type="GO" id="GO:0016020">
    <property type="term" value="C:membrane"/>
    <property type="evidence" value="ECO:0007669"/>
    <property type="project" value="TreeGrafter"/>
</dbReference>
<dbReference type="SUPFAM" id="SSF52540">
    <property type="entry name" value="P-loop containing nucleoside triphosphate hydrolases"/>
    <property type="match status" value="1"/>
</dbReference>
<evidence type="ECO:0000313" key="9">
    <source>
        <dbReference type="EMBL" id="KAK2906724.1"/>
    </source>
</evidence>
<dbReference type="AlphaFoldDB" id="A0AA88Q7J4"/>
<keyword evidence="3" id="KW-0067">ATP-binding</keyword>
<name>A0AA88Q7J4_9TELE</name>
<dbReference type="PANTHER" id="PTHR13140:SF857">
    <property type="entry name" value="MYOSIN-11"/>
    <property type="match status" value="1"/>
</dbReference>
<evidence type="ECO:0000256" key="5">
    <source>
        <dbReference type="ARBA" id="ARBA00023123"/>
    </source>
</evidence>
<keyword evidence="7 8" id="KW-0009">Actin-binding</keyword>
<dbReference type="GO" id="GO:0048731">
    <property type="term" value="P:system development"/>
    <property type="evidence" value="ECO:0007669"/>
    <property type="project" value="UniProtKB-ARBA"/>
</dbReference>
<evidence type="ECO:0000256" key="3">
    <source>
        <dbReference type="ARBA" id="ARBA00022840"/>
    </source>
</evidence>
<keyword evidence="10" id="KW-1185">Reference proteome</keyword>
<dbReference type="PANTHER" id="PTHR13140">
    <property type="entry name" value="MYOSIN"/>
    <property type="match status" value="1"/>
</dbReference>
<organism evidence="9 10">
    <name type="scientific">Cirrhinus molitorella</name>
    <name type="common">mud carp</name>
    <dbReference type="NCBI Taxonomy" id="172907"/>
    <lineage>
        <taxon>Eukaryota</taxon>
        <taxon>Metazoa</taxon>
        <taxon>Chordata</taxon>
        <taxon>Craniata</taxon>
        <taxon>Vertebrata</taxon>
        <taxon>Euteleostomi</taxon>
        <taxon>Actinopterygii</taxon>
        <taxon>Neopterygii</taxon>
        <taxon>Teleostei</taxon>
        <taxon>Ostariophysi</taxon>
        <taxon>Cypriniformes</taxon>
        <taxon>Cyprinidae</taxon>
        <taxon>Labeoninae</taxon>
        <taxon>Labeonini</taxon>
        <taxon>Cirrhinus</taxon>
    </lineage>
</organism>
<dbReference type="GO" id="GO:0016459">
    <property type="term" value="C:myosin complex"/>
    <property type="evidence" value="ECO:0007669"/>
    <property type="project" value="UniProtKB-KW"/>
</dbReference>
<gene>
    <name evidence="9" type="ORF">Q8A67_005709</name>
</gene>
<comment type="caution">
    <text evidence="8">Lacks conserved residue(s) required for the propagation of feature annotation.</text>
</comment>
<dbReference type="Proteomes" id="UP001187343">
    <property type="component" value="Unassembled WGS sequence"/>
</dbReference>
<dbReference type="Pfam" id="PF00063">
    <property type="entry name" value="Myosin_head"/>
    <property type="match status" value="1"/>
</dbReference>
<keyword evidence="6" id="KW-0505">Motor protein</keyword>
<dbReference type="EMBL" id="JAUYZG010000005">
    <property type="protein sequence ID" value="KAK2906724.1"/>
    <property type="molecule type" value="Genomic_DNA"/>
</dbReference>
<proteinExistence type="inferred from homology"/>
<evidence type="ECO:0000313" key="10">
    <source>
        <dbReference type="Proteomes" id="UP001187343"/>
    </source>
</evidence>
<evidence type="ECO:0000256" key="4">
    <source>
        <dbReference type="ARBA" id="ARBA00023054"/>
    </source>
</evidence>
<dbReference type="Gene3D" id="3.40.850.10">
    <property type="entry name" value="Kinesin motor domain"/>
    <property type="match status" value="1"/>
</dbReference>
<comment type="caution">
    <text evidence="9">The sequence shown here is derived from an EMBL/GenBank/DDBJ whole genome shotgun (WGS) entry which is preliminary data.</text>
</comment>